<keyword evidence="2" id="KW-1185">Reference proteome</keyword>
<name>A0A7J5XJ62_DISMA</name>
<dbReference type="Proteomes" id="UP000518266">
    <property type="component" value="Unassembled WGS sequence"/>
</dbReference>
<dbReference type="GO" id="GO:0008270">
    <property type="term" value="F:zinc ion binding"/>
    <property type="evidence" value="ECO:0007669"/>
    <property type="project" value="InterPro"/>
</dbReference>
<dbReference type="InterPro" id="IPR036875">
    <property type="entry name" value="Znf_CCHC_sf"/>
</dbReference>
<comment type="caution">
    <text evidence="1">The sequence shown here is derived from an EMBL/GenBank/DDBJ whole genome shotgun (WGS) entry which is preliminary data.</text>
</comment>
<gene>
    <name evidence="1" type="ORF">F7725_028786</name>
</gene>
<dbReference type="SUPFAM" id="SSF57756">
    <property type="entry name" value="Retrovirus zinc finger-like domains"/>
    <property type="match status" value="1"/>
</dbReference>
<evidence type="ECO:0000313" key="2">
    <source>
        <dbReference type="Proteomes" id="UP000518266"/>
    </source>
</evidence>
<accession>A0A7J5XJ62</accession>
<dbReference type="OrthoDB" id="8959203at2759"/>
<evidence type="ECO:0008006" key="3">
    <source>
        <dbReference type="Google" id="ProtNLM"/>
    </source>
</evidence>
<protein>
    <recommendedName>
        <fullName evidence="3">CCHC-type domain-containing protein</fullName>
    </recommendedName>
</protein>
<organism evidence="1 2">
    <name type="scientific">Dissostichus mawsoni</name>
    <name type="common">Antarctic cod</name>
    <dbReference type="NCBI Taxonomy" id="36200"/>
    <lineage>
        <taxon>Eukaryota</taxon>
        <taxon>Metazoa</taxon>
        <taxon>Chordata</taxon>
        <taxon>Craniata</taxon>
        <taxon>Vertebrata</taxon>
        <taxon>Euteleostomi</taxon>
        <taxon>Actinopterygii</taxon>
        <taxon>Neopterygii</taxon>
        <taxon>Teleostei</taxon>
        <taxon>Neoteleostei</taxon>
        <taxon>Acanthomorphata</taxon>
        <taxon>Eupercaria</taxon>
        <taxon>Perciformes</taxon>
        <taxon>Notothenioidei</taxon>
        <taxon>Nototheniidae</taxon>
        <taxon>Dissostichus</taxon>
    </lineage>
</organism>
<dbReference type="GO" id="GO:0003676">
    <property type="term" value="F:nucleic acid binding"/>
    <property type="evidence" value="ECO:0007669"/>
    <property type="project" value="InterPro"/>
</dbReference>
<feature type="non-terminal residue" evidence="1">
    <location>
        <position position="1"/>
    </location>
</feature>
<dbReference type="EMBL" id="JAAKFY010000024">
    <property type="protein sequence ID" value="KAF3836228.1"/>
    <property type="molecule type" value="Genomic_DNA"/>
</dbReference>
<dbReference type="Gene3D" id="4.10.60.10">
    <property type="entry name" value="Zinc finger, CCHC-type"/>
    <property type="match status" value="1"/>
</dbReference>
<evidence type="ECO:0000313" key="1">
    <source>
        <dbReference type="EMBL" id="KAF3836228.1"/>
    </source>
</evidence>
<reference evidence="1 2" key="1">
    <citation type="submission" date="2020-03" db="EMBL/GenBank/DDBJ databases">
        <title>Dissostichus mawsoni Genome sequencing and assembly.</title>
        <authorList>
            <person name="Park H."/>
        </authorList>
    </citation>
    <scope>NUCLEOTIDE SEQUENCE [LARGE SCALE GENOMIC DNA]</scope>
    <source>
        <strain evidence="1">DM0001</strain>
        <tissue evidence="1">Muscle</tissue>
    </source>
</reference>
<dbReference type="AlphaFoldDB" id="A0A7J5XJ62"/>
<proteinExistence type="predicted"/>
<sequence>GSRSGNVEERPGEVNWGPRDSPVCYFCKKRGHIVANCYALRDEKKPVKTVAFVSTTKPGPPGSGLEVFAPFLMQGLVSLLGKNNKVPITILRDTAASQSFIVSGVLPLSEVAAVNSGVLVRGFGMQYGQKEQGGGLEGRNGKALRCEWDEP</sequence>